<evidence type="ECO:0000256" key="2">
    <source>
        <dbReference type="ARBA" id="ARBA00022741"/>
    </source>
</evidence>
<name>A0AAV2YYK5_9STRA</name>
<dbReference type="Pfam" id="PF00406">
    <property type="entry name" value="ADK"/>
    <property type="match status" value="1"/>
</dbReference>
<dbReference type="InterPro" id="IPR006259">
    <property type="entry name" value="Adenyl_kin_sub"/>
</dbReference>
<dbReference type="PANTHER" id="PTHR23359">
    <property type="entry name" value="NUCLEOTIDE KINASE"/>
    <property type="match status" value="1"/>
</dbReference>
<gene>
    <name evidence="6" type="ORF">N0F65_001291</name>
</gene>
<dbReference type="Pfam" id="PF05191">
    <property type="entry name" value="ADK_lid"/>
    <property type="match status" value="1"/>
</dbReference>
<evidence type="ECO:0000256" key="4">
    <source>
        <dbReference type="RuleBase" id="RU003330"/>
    </source>
</evidence>
<dbReference type="HAMAP" id="MF_00235">
    <property type="entry name" value="Adenylate_kinase_Adk"/>
    <property type="match status" value="1"/>
</dbReference>
<keyword evidence="3 4" id="KW-0418">Kinase</keyword>
<dbReference type="AlphaFoldDB" id="A0AAV2YYK5"/>
<evidence type="ECO:0000256" key="1">
    <source>
        <dbReference type="ARBA" id="ARBA00022679"/>
    </source>
</evidence>
<dbReference type="SUPFAM" id="SSF52540">
    <property type="entry name" value="P-loop containing nucleoside triphosphate hydrolases"/>
    <property type="match status" value="1"/>
</dbReference>
<keyword evidence="1 4" id="KW-0808">Transferase</keyword>
<proteinExistence type="inferred from homology"/>
<dbReference type="NCBIfam" id="TIGR01351">
    <property type="entry name" value="adk"/>
    <property type="match status" value="1"/>
</dbReference>
<dbReference type="GO" id="GO:0004017">
    <property type="term" value="F:AMP kinase activity"/>
    <property type="evidence" value="ECO:0007669"/>
    <property type="project" value="InterPro"/>
</dbReference>
<reference evidence="6" key="1">
    <citation type="submission" date="2022-11" db="EMBL/GenBank/DDBJ databases">
        <authorList>
            <person name="Morgan W.R."/>
            <person name="Tartar A."/>
        </authorList>
    </citation>
    <scope>NUCLEOTIDE SEQUENCE</scope>
    <source>
        <strain evidence="6">ARSEF 373</strain>
    </source>
</reference>
<dbReference type="PRINTS" id="PR00094">
    <property type="entry name" value="ADENYLTKNASE"/>
</dbReference>
<dbReference type="InterPro" id="IPR007862">
    <property type="entry name" value="Adenylate_kinase_lid-dom"/>
</dbReference>
<dbReference type="EMBL" id="DAKRPA010000076">
    <property type="protein sequence ID" value="DAZ99782.1"/>
    <property type="molecule type" value="Genomic_DNA"/>
</dbReference>
<dbReference type="InterPro" id="IPR033690">
    <property type="entry name" value="Adenylat_kinase_CS"/>
</dbReference>
<comment type="caution">
    <text evidence="6">The sequence shown here is derived from an EMBL/GenBank/DDBJ whole genome shotgun (WGS) entry which is preliminary data.</text>
</comment>
<dbReference type="InterPro" id="IPR000850">
    <property type="entry name" value="Adenylat/UMP-CMP_kin"/>
</dbReference>
<evidence type="ECO:0000313" key="7">
    <source>
        <dbReference type="Proteomes" id="UP001146120"/>
    </source>
</evidence>
<evidence type="ECO:0000259" key="5">
    <source>
        <dbReference type="Pfam" id="PF05191"/>
    </source>
</evidence>
<dbReference type="FunFam" id="3.40.50.300:FF:000106">
    <property type="entry name" value="Adenylate kinase mitochondrial"/>
    <property type="match status" value="1"/>
</dbReference>
<feature type="domain" description="Adenylate kinase active site lid" evidence="5">
    <location>
        <begin position="138"/>
        <end position="184"/>
    </location>
</feature>
<dbReference type="Gene3D" id="3.40.50.300">
    <property type="entry name" value="P-loop containing nucleotide triphosphate hydrolases"/>
    <property type="match status" value="1"/>
</dbReference>
<sequence length="239" mass="26515">MTAWRWFSTSARAMPTRRLMFLGAPGAGKGTYASRIAPMLNIPTISTGDLVRHEIKTGTALGAQIKAFNDRGALVPDQIILDMVEKRLARDDARGGFLLDGFPRNVPQAEAFDKVVKLDLVINIDLPEWILMDKISGRRVCTTCGSGYNVAFINQGEYHMPPLLPKADGVCDSCGNATLVQRQDDTEDVVRQRLQVYTEETAPLVDYYTKKGVLRTFDVKRGLADLDRLVDLLTAELQL</sequence>
<dbReference type="PROSITE" id="PS00113">
    <property type="entry name" value="ADENYLATE_KINASE"/>
    <property type="match status" value="1"/>
</dbReference>
<dbReference type="Proteomes" id="UP001146120">
    <property type="component" value="Unassembled WGS sequence"/>
</dbReference>
<dbReference type="GO" id="GO:0005524">
    <property type="term" value="F:ATP binding"/>
    <property type="evidence" value="ECO:0007669"/>
    <property type="project" value="InterPro"/>
</dbReference>
<comment type="similarity">
    <text evidence="4">Belongs to the adenylate kinase family.</text>
</comment>
<evidence type="ECO:0000256" key="3">
    <source>
        <dbReference type="ARBA" id="ARBA00022777"/>
    </source>
</evidence>
<organism evidence="6 7">
    <name type="scientific">Lagenidium giganteum</name>
    <dbReference type="NCBI Taxonomy" id="4803"/>
    <lineage>
        <taxon>Eukaryota</taxon>
        <taxon>Sar</taxon>
        <taxon>Stramenopiles</taxon>
        <taxon>Oomycota</taxon>
        <taxon>Peronosporomycetes</taxon>
        <taxon>Pythiales</taxon>
        <taxon>Pythiaceae</taxon>
    </lineage>
</organism>
<keyword evidence="7" id="KW-1185">Reference proteome</keyword>
<evidence type="ECO:0000313" key="6">
    <source>
        <dbReference type="EMBL" id="DAZ99782.1"/>
    </source>
</evidence>
<reference evidence="6" key="2">
    <citation type="journal article" date="2023" name="Microbiol Resour">
        <title>Decontamination and Annotation of the Draft Genome Sequence of the Oomycete Lagenidium giganteum ARSEF 373.</title>
        <authorList>
            <person name="Morgan W.R."/>
            <person name="Tartar A."/>
        </authorList>
    </citation>
    <scope>NUCLEOTIDE SEQUENCE</scope>
    <source>
        <strain evidence="6">ARSEF 373</strain>
    </source>
</reference>
<accession>A0AAV2YYK5</accession>
<protein>
    <recommendedName>
        <fullName evidence="5">Adenylate kinase active site lid domain-containing protein</fullName>
    </recommendedName>
</protein>
<dbReference type="CDD" id="cd01428">
    <property type="entry name" value="ADK"/>
    <property type="match status" value="1"/>
</dbReference>
<keyword evidence="2" id="KW-0547">Nucleotide-binding</keyword>
<dbReference type="InterPro" id="IPR027417">
    <property type="entry name" value="P-loop_NTPase"/>
</dbReference>